<accession>A0A133ULR4</accession>
<name>A0A133ULR4_9EURY</name>
<dbReference type="Gene3D" id="3.40.50.150">
    <property type="entry name" value="Vaccinia Virus protein VP39"/>
    <property type="match status" value="1"/>
</dbReference>
<sequence>MKRYREIIPGFDKFLEAVVGDRPFEIRSNTLKSSPEEVEKFLVSKFLERGGLKKVDFSFPHSRGITRWEGRKLDNELEKCLRIYPHQLNSGGMFVAKFEK</sequence>
<dbReference type="AlphaFoldDB" id="A0A133ULR4"/>
<dbReference type="SUPFAM" id="SSF53335">
    <property type="entry name" value="S-adenosyl-L-methionine-dependent methyltransferases"/>
    <property type="match status" value="1"/>
</dbReference>
<evidence type="ECO:0000313" key="1">
    <source>
        <dbReference type="EMBL" id="KXA95056.1"/>
    </source>
</evidence>
<dbReference type="EMBL" id="LHXQ01000016">
    <property type="protein sequence ID" value="KXA95056.1"/>
    <property type="molecule type" value="Genomic_DNA"/>
</dbReference>
<dbReference type="InterPro" id="IPR029063">
    <property type="entry name" value="SAM-dependent_MTases_sf"/>
</dbReference>
<reference evidence="1 2" key="1">
    <citation type="journal article" date="2016" name="Sci. Rep.">
        <title>Metabolic traits of an uncultured archaeal lineage -MSBL1- from brine pools of the Red Sea.</title>
        <authorList>
            <person name="Mwirichia R."/>
            <person name="Alam I."/>
            <person name="Rashid M."/>
            <person name="Vinu M."/>
            <person name="Ba-Alawi W."/>
            <person name="Anthony Kamau A."/>
            <person name="Kamanda Ngugi D."/>
            <person name="Goker M."/>
            <person name="Klenk H.P."/>
            <person name="Bajic V."/>
            <person name="Stingl U."/>
        </authorList>
    </citation>
    <scope>NUCLEOTIDE SEQUENCE [LARGE SCALE GENOMIC DNA]</scope>
    <source>
        <strain evidence="1">SCGC-AAA259I07</strain>
    </source>
</reference>
<evidence type="ECO:0000313" key="2">
    <source>
        <dbReference type="Proteomes" id="UP000070155"/>
    </source>
</evidence>
<comment type="caution">
    <text evidence="1">The sequence shown here is derived from an EMBL/GenBank/DDBJ whole genome shotgun (WGS) entry which is preliminary data.</text>
</comment>
<protein>
    <submittedName>
        <fullName evidence="1">Uncharacterized protein</fullName>
    </submittedName>
</protein>
<proteinExistence type="predicted"/>
<organism evidence="1 2">
    <name type="scientific">candidate division MSBL1 archaeon SCGC-AAA259I07</name>
    <dbReference type="NCBI Taxonomy" id="1698266"/>
    <lineage>
        <taxon>Archaea</taxon>
        <taxon>Methanobacteriati</taxon>
        <taxon>Methanobacteriota</taxon>
        <taxon>candidate division MSBL1</taxon>
    </lineage>
</organism>
<keyword evidence="2" id="KW-1185">Reference proteome</keyword>
<gene>
    <name evidence="1" type="ORF">AKJ36_01575</name>
</gene>
<dbReference type="Proteomes" id="UP000070155">
    <property type="component" value="Unassembled WGS sequence"/>
</dbReference>